<feature type="domain" description="Methyltransferase small" evidence="6">
    <location>
        <begin position="57"/>
        <end position="157"/>
    </location>
</feature>
<dbReference type="CDD" id="cd02440">
    <property type="entry name" value="AdoMet_MTases"/>
    <property type="match status" value="1"/>
</dbReference>
<dbReference type="PANTHER" id="PTHR18895:SF74">
    <property type="entry name" value="MTRF1L RELEASE FACTOR GLUTAMINE METHYLTRANSFERASE"/>
    <property type="match status" value="1"/>
</dbReference>
<dbReference type="AlphaFoldDB" id="K0K1L4"/>
<accession>K0K1L4</accession>
<sequence length="253" mass="26631">MVVARLRAAGCVFAEDEARLLLESAGPVPLAELVDRRVAGLPLEQVLGWAEFRGLRVAVEPGVFVPRRRTGFLVECAVAEVWPGAVVVDLCCGSGAVGAALVAESAVRLYAADVDPAAVRCARRNVDPDRVFEGDLFAALPDRLRGRLDVVVANAPYVPTSVIGTMPPEARDHEPLVALDGGHDGLAVQRRVVADAPAWLAPGGALLVETGERLAPGTLAAFRAAGFDAAVRRSAEVDATVVVGRATRRPPRR</sequence>
<dbReference type="SUPFAM" id="SSF53335">
    <property type="entry name" value="S-adenosyl-L-methionine-dependent methyltransferases"/>
    <property type="match status" value="1"/>
</dbReference>
<evidence type="ECO:0000256" key="5">
    <source>
        <dbReference type="ARBA" id="ARBA00048391"/>
    </source>
</evidence>
<dbReference type="HOGENOM" id="CLU_018398_4_2_11"/>
<dbReference type="OrthoDB" id="9800643at2"/>
<dbReference type="PATRIC" id="fig|1179773.3.peg.4179"/>
<dbReference type="NCBIfam" id="TIGR03704">
    <property type="entry name" value="PrmC_rel_meth"/>
    <property type="match status" value="1"/>
</dbReference>
<dbReference type="PANTHER" id="PTHR18895">
    <property type="entry name" value="HEMK METHYLTRANSFERASE"/>
    <property type="match status" value="1"/>
</dbReference>
<dbReference type="BioCyc" id="SESP1179773:BN6_RS20205-MONOMER"/>
<proteinExistence type="predicted"/>
<evidence type="ECO:0000256" key="4">
    <source>
        <dbReference type="ARBA" id="ARBA00022691"/>
    </source>
</evidence>
<dbReference type="InterPro" id="IPR050320">
    <property type="entry name" value="N5-glutamine_MTase"/>
</dbReference>
<dbReference type="Proteomes" id="UP000006281">
    <property type="component" value="Chromosome"/>
</dbReference>
<dbReference type="KEGG" id="sesp:BN6_41740"/>
<dbReference type="EMBL" id="HE804045">
    <property type="protein sequence ID" value="CCH31462.1"/>
    <property type="molecule type" value="Genomic_DNA"/>
</dbReference>
<organism evidence="7 8">
    <name type="scientific">Saccharothrix espanaensis (strain ATCC 51144 / DSM 44229 / JCM 9112 / NBRC 15066 / NRRL 15764)</name>
    <dbReference type="NCBI Taxonomy" id="1179773"/>
    <lineage>
        <taxon>Bacteria</taxon>
        <taxon>Bacillati</taxon>
        <taxon>Actinomycetota</taxon>
        <taxon>Actinomycetes</taxon>
        <taxon>Pseudonocardiales</taxon>
        <taxon>Pseudonocardiaceae</taxon>
        <taxon>Saccharothrix</taxon>
    </lineage>
</organism>
<dbReference type="InterPro" id="IPR029063">
    <property type="entry name" value="SAM-dependent_MTases_sf"/>
</dbReference>
<dbReference type="InterPro" id="IPR004556">
    <property type="entry name" value="HemK-like"/>
</dbReference>
<keyword evidence="2 7" id="KW-0489">Methyltransferase</keyword>
<dbReference type="InterPro" id="IPR022446">
    <property type="entry name" value="MeTrfrase_put"/>
</dbReference>
<evidence type="ECO:0000256" key="1">
    <source>
        <dbReference type="ARBA" id="ARBA00012771"/>
    </source>
</evidence>
<evidence type="ECO:0000259" key="6">
    <source>
        <dbReference type="Pfam" id="PF05175"/>
    </source>
</evidence>
<keyword evidence="3 7" id="KW-0808">Transferase</keyword>
<dbReference type="STRING" id="1179773.BN6_41740"/>
<dbReference type="NCBIfam" id="TIGR00536">
    <property type="entry name" value="hemK_fam"/>
    <property type="match status" value="1"/>
</dbReference>
<evidence type="ECO:0000256" key="3">
    <source>
        <dbReference type="ARBA" id="ARBA00022679"/>
    </source>
</evidence>
<dbReference type="Gene3D" id="3.40.50.150">
    <property type="entry name" value="Vaccinia Virus protein VP39"/>
    <property type="match status" value="1"/>
</dbReference>
<evidence type="ECO:0000256" key="2">
    <source>
        <dbReference type="ARBA" id="ARBA00022603"/>
    </source>
</evidence>
<evidence type="ECO:0000313" key="8">
    <source>
        <dbReference type="Proteomes" id="UP000006281"/>
    </source>
</evidence>
<name>K0K1L4_SACES</name>
<dbReference type="GO" id="GO:0102559">
    <property type="term" value="F:peptide chain release factor N(5)-glutamine methyltransferase activity"/>
    <property type="evidence" value="ECO:0007669"/>
    <property type="project" value="UniProtKB-EC"/>
</dbReference>
<reference evidence="7 8" key="1">
    <citation type="journal article" date="2012" name="BMC Genomics">
        <title>Complete genome sequence of Saccharothrix espanaensis DSM 44229T and comparison to the other completely sequenced Pseudonocardiaceae.</title>
        <authorList>
            <person name="Strobel T."/>
            <person name="Al-Dilaimi A."/>
            <person name="Blom J."/>
            <person name="Gessner A."/>
            <person name="Kalinowski J."/>
            <person name="Luzhetska M."/>
            <person name="Puhler A."/>
            <person name="Szczepanowski R."/>
            <person name="Bechthold A."/>
            <person name="Ruckert C."/>
        </authorList>
    </citation>
    <scope>NUCLEOTIDE SEQUENCE [LARGE SCALE GENOMIC DNA]</scope>
    <source>
        <strain evidence="8">ATCC 51144 / DSM 44229 / JCM 9112 / NBRC 15066 / NRRL 15764</strain>
    </source>
</reference>
<gene>
    <name evidence="7" type="ordered locus">BN6_41740</name>
</gene>
<dbReference type="GO" id="GO:0032259">
    <property type="term" value="P:methylation"/>
    <property type="evidence" value="ECO:0007669"/>
    <property type="project" value="UniProtKB-KW"/>
</dbReference>
<evidence type="ECO:0000313" key="7">
    <source>
        <dbReference type="EMBL" id="CCH31462.1"/>
    </source>
</evidence>
<dbReference type="Pfam" id="PF05175">
    <property type="entry name" value="MTS"/>
    <property type="match status" value="1"/>
</dbReference>
<dbReference type="EC" id="2.1.1.297" evidence="1"/>
<dbReference type="eggNOG" id="COG2890">
    <property type="taxonomic scope" value="Bacteria"/>
</dbReference>
<keyword evidence="4" id="KW-0949">S-adenosyl-L-methionine</keyword>
<dbReference type="InterPro" id="IPR007848">
    <property type="entry name" value="Small_mtfrase_dom"/>
</dbReference>
<keyword evidence="8" id="KW-1185">Reference proteome</keyword>
<protein>
    <recommendedName>
        <fullName evidence="1">peptide chain release factor N(5)-glutamine methyltransferase</fullName>
        <ecNumber evidence="1">2.1.1.297</ecNumber>
    </recommendedName>
</protein>
<comment type="catalytic activity">
    <reaction evidence="5">
        <text>L-glutaminyl-[peptide chain release factor] + S-adenosyl-L-methionine = N(5)-methyl-L-glutaminyl-[peptide chain release factor] + S-adenosyl-L-homocysteine + H(+)</text>
        <dbReference type="Rhea" id="RHEA:42896"/>
        <dbReference type="Rhea" id="RHEA-COMP:10271"/>
        <dbReference type="Rhea" id="RHEA-COMP:10272"/>
        <dbReference type="ChEBI" id="CHEBI:15378"/>
        <dbReference type="ChEBI" id="CHEBI:30011"/>
        <dbReference type="ChEBI" id="CHEBI:57856"/>
        <dbReference type="ChEBI" id="CHEBI:59789"/>
        <dbReference type="ChEBI" id="CHEBI:61891"/>
        <dbReference type="EC" id="2.1.1.297"/>
    </reaction>
</comment>